<name>A0A1D2M7V5_ORCCI</name>
<dbReference type="EMBL" id="LJIJ01002977">
    <property type="protein sequence ID" value="ODM89011.1"/>
    <property type="molecule type" value="Genomic_DNA"/>
</dbReference>
<sequence length="454" mass="52498">MDKAGVVTPAPLEPAEIMASYDEFPAGGLPEVWLNVLNKLDQKDKLAVSGASAVWHDWMEPERTQFLISEVTPYLVEPHRPVDTKRGHRARELCQSWKEGLDHQNQTHGSNTNLYFEMASCEDPHQWYPCRRSLLCGTLLIFLDDVQRFMEDMKSHPENPFPGRSIHLCCSFQEDNDPLGEAWDGVWREYWSNTYLLLEKFGSHVHFADIMFNEDEEYEQLHLDDMEVQARLRGCLLRLPNIKQLHTCSENKTPLLEEEISEYYRRNPLPRLEDLETVELQYMSLATINEVLNSCCVPTNIKRLSYRHIGLDYQERLTLCDAVYGFTNLEVLSTSILLCHLERLARLEQRPPLREVDLRFREAPYLQEVLSLLEAFAGTLIQFKASSTMRVRMNEENERGIQLQTAKLEETSLCGVLGTPELLFQFESVTHLANIQMRGSNGEKIGSQFREADE</sequence>
<keyword evidence="2" id="KW-1185">Reference proteome</keyword>
<dbReference type="Proteomes" id="UP000094527">
    <property type="component" value="Unassembled WGS sequence"/>
</dbReference>
<evidence type="ECO:0000313" key="1">
    <source>
        <dbReference type="EMBL" id="ODM89011.1"/>
    </source>
</evidence>
<dbReference type="AlphaFoldDB" id="A0A1D2M7V5"/>
<proteinExistence type="predicted"/>
<evidence type="ECO:0000313" key="2">
    <source>
        <dbReference type="Proteomes" id="UP000094527"/>
    </source>
</evidence>
<accession>A0A1D2M7V5</accession>
<reference evidence="1 2" key="1">
    <citation type="journal article" date="2016" name="Genome Biol. Evol.">
        <title>Gene Family Evolution Reflects Adaptation to Soil Environmental Stressors in the Genome of the Collembolan Orchesella cincta.</title>
        <authorList>
            <person name="Faddeeva-Vakhrusheva A."/>
            <person name="Derks M.F."/>
            <person name="Anvar S.Y."/>
            <person name="Agamennone V."/>
            <person name="Suring W."/>
            <person name="Smit S."/>
            <person name="van Straalen N.M."/>
            <person name="Roelofs D."/>
        </authorList>
    </citation>
    <scope>NUCLEOTIDE SEQUENCE [LARGE SCALE GENOMIC DNA]</scope>
    <source>
        <tissue evidence="1">Mixed pool</tissue>
    </source>
</reference>
<protein>
    <submittedName>
        <fullName evidence="1">Uncharacterized protein</fullName>
    </submittedName>
</protein>
<gene>
    <name evidence="1" type="ORF">Ocin01_17673</name>
</gene>
<organism evidence="1 2">
    <name type="scientific">Orchesella cincta</name>
    <name type="common">Springtail</name>
    <name type="synonym">Podura cincta</name>
    <dbReference type="NCBI Taxonomy" id="48709"/>
    <lineage>
        <taxon>Eukaryota</taxon>
        <taxon>Metazoa</taxon>
        <taxon>Ecdysozoa</taxon>
        <taxon>Arthropoda</taxon>
        <taxon>Hexapoda</taxon>
        <taxon>Collembola</taxon>
        <taxon>Entomobryomorpha</taxon>
        <taxon>Entomobryoidea</taxon>
        <taxon>Orchesellidae</taxon>
        <taxon>Orchesellinae</taxon>
        <taxon>Orchesella</taxon>
    </lineage>
</organism>
<comment type="caution">
    <text evidence="1">The sequence shown here is derived from an EMBL/GenBank/DDBJ whole genome shotgun (WGS) entry which is preliminary data.</text>
</comment>